<proteinExistence type="predicted"/>
<sequence>MRFLYLLLLSICLLPGAARAQAPHDVILHIDGREVNARVLVITPADISYLPVDTVASDTLHVAASQVFLIRYANGTKEVIQHAPAAPSLSGADARSMGMLDARKNFRAPGAFWGTFGATVAYAPVGLVVGTVIAASRPSPVNIITSDRALLQNPDYMSGYRRQAQRQKLGKAAAGFGTGLGTVLVATAIILVSVFN</sequence>
<feature type="transmembrane region" description="Helical" evidence="1">
    <location>
        <begin position="172"/>
        <end position="195"/>
    </location>
</feature>
<comment type="caution">
    <text evidence="3">The sequence shown here is derived from an EMBL/GenBank/DDBJ whole genome shotgun (WGS) entry which is preliminary data.</text>
</comment>
<evidence type="ECO:0000256" key="2">
    <source>
        <dbReference type="SAM" id="SignalP"/>
    </source>
</evidence>
<evidence type="ECO:0000313" key="4">
    <source>
        <dbReference type="Proteomes" id="UP001165296"/>
    </source>
</evidence>
<evidence type="ECO:0000313" key="3">
    <source>
        <dbReference type="EMBL" id="MCB2406698.1"/>
    </source>
</evidence>
<keyword evidence="1" id="KW-1133">Transmembrane helix</keyword>
<feature type="chain" id="PRO_5047054873" description="PEGA domain-containing protein" evidence="2">
    <location>
        <begin position="21"/>
        <end position="196"/>
    </location>
</feature>
<evidence type="ECO:0000256" key="1">
    <source>
        <dbReference type="SAM" id="Phobius"/>
    </source>
</evidence>
<keyword evidence="1" id="KW-0812">Transmembrane</keyword>
<reference evidence="3" key="1">
    <citation type="submission" date="2021-10" db="EMBL/GenBank/DDBJ databases">
        <authorList>
            <person name="Dean J.D."/>
            <person name="Kim M.K."/>
            <person name="Newey C.N."/>
            <person name="Stoker T.S."/>
            <person name="Thompson D.W."/>
            <person name="Grose J.H."/>
        </authorList>
    </citation>
    <scope>NUCLEOTIDE SEQUENCE</scope>
    <source>
        <strain evidence="3">BT178</strain>
    </source>
</reference>
<gene>
    <name evidence="3" type="ORF">LGH74_01795</name>
</gene>
<dbReference type="EMBL" id="JAJADR010000001">
    <property type="protein sequence ID" value="MCB2406698.1"/>
    <property type="molecule type" value="Genomic_DNA"/>
</dbReference>
<organism evidence="3 4">
    <name type="scientific">Hymenobacter lucidus</name>
    <dbReference type="NCBI Taxonomy" id="2880930"/>
    <lineage>
        <taxon>Bacteria</taxon>
        <taxon>Pseudomonadati</taxon>
        <taxon>Bacteroidota</taxon>
        <taxon>Cytophagia</taxon>
        <taxon>Cytophagales</taxon>
        <taxon>Hymenobacteraceae</taxon>
        <taxon>Hymenobacter</taxon>
    </lineage>
</organism>
<feature type="transmembrane region" description="Helical" evidence="1">
    <location>
        <begin position="111"/>
        <end position="135"/>
    </location>
</feature>
<accession>A0ABS8AM37</accession>
<keyword evidence="2" id="KW-0732">Signal</keyword>
<evidence type="ECO:0008006" key="5">
    <source>
        <dbReference type="Google" id="ProtNLM"/>
    </source>
</evidence>
<feature type="signal peptide" evidence="2">
    <location>
        <begin position="1"/>
        <end position="20"/>
    </location>
</feature>
<keyword evidence="1" id="KW-0472">Membrane</keyword>
<keyword evidence="4" id="KW-1185">Reference proteome</keyword>
<name>A0ABS8AM37_9BACT</name>
<dbReference type="Proteomes" id="UP001165296">
    <property type="component" value="Unassembled WGS sequence"/>
</dbReference>
<dbReference type="RefSeq" id="WP_226170978.1">
    <property type="nucleotide sequence ID" value="NZ_JAJADR010000001.1"/>
</dbReference>
<protein>
    <recommendedName>
        <fullName evidence="5">PEGA domain-containing protein</fullName>
    </recommendedName>
</protein>